<protein>
    <submittedName>
        <fullName evidence="1">Uncharacterized protein</fullName>
    </submittedName>
</protein>
<evidence type="ECO:0000313" key="1">
    <source>
        <dbReference type="EMBL" id="JAH37978.1"/>
    </source>
</evidence>
<reference evidence="1" key="1">
    <citation type="submission" date="2014-11" db="EMBL/GenBank/DDBJ databases">
        <authorList>
            <person name="Amaro Gonzalez C."/>
        </authorList>
    </citation>
    <scope>NUCLEOTIDE SEQUENCE</scope>
</reference>
<dbReference type="AlphaFoldDB" id="A0A0E9SBU0"/>
<dbReference type="EMBL" id="GBXM01070599">
    <property type="protein sequence ID" value="JAH37978.1"/>
    <property type="molecule type" value="Transcribed_RNA"/>
</dbReference>
<name>A0A0E9SBU0_ANGAN</name>
<reference evidence="1" key="2">
    <citation type="journal article" date="2015" name="Fish Shellfish Immunol.">
        <title>Early steps in the European eel (Anguilla anguilla)-Vibrio vulnificus interaction in the gills: Role of the RtxA13 toxin.</title>
        <authorList>
            <person name="Callol A."/>
            <person name="Pajuelo D."/>
            <person name="Ebbesson L."/>
            <person name="Teles M."/>
            <person name="MacKenzie S."/>
            <person name="Amaro C."/>
        </authorList>
    </citation>
    <scope>NUCLEOTIDE SEQUENCE</scope>
</reference>
<organism evidence="1">
    <name type="scientific">Anguilla anguilla</name>
    <name type="common">European freshwater eel</name>
    <name type="synonym">Muraena anguilla</name>
    <dbReference type="NCBI Taxonomy" id="7936"/>
    <lineage>
        <taxon>Eukaryota</taxon>
        <taxon>Metazoa</taxon>
        <taxon>Chordata</taxon>
        <taxon>Craniata</taxon>
        <taxon>Vertebrata</taxon>
        <taxon>Euteleostomi</taxon>
        <taxon>Actinopterygii</taxon>
        <taxon>Neopterygii</taxon>
        <taxon>Teleostei</taxon>
        <taxon>Anguilliformes</taxon>
        <taxon>Anguillidae</taxon>
        <taxon>Anguilla</taxon>
    </lineage>
</organism>
<sequence>MMDVFLPQERLHNIFIEVNDVLDVPEGLFCCLG</sequence>
<proteinExistence type="predicted"/>
<accession>A0A0E9SBU0</accession>